<evidence type="ECO:0000313" key="2">
    <source>
        <dbReference type="EMBL" id="SPD06603.1"/>
    </source>
</evidence>
<evidence type="ECO:0000256" key="1">
    <source>
        <dbReference type="SAM" id="MobiDB-lite"/>
    </source>
</evidence>
<reference evidence="2" key="1">
    <citation type="submission" date="2018-02" db="EMBL/GenBank/DDBJ databases">
        <authorList>
            <person name="Cohen D.B."/>
            <person name="Kent A.D."/>
        </authorList>
    </citation>
    <scope>NUCLEOTIDE SEQUENCE</scope>
</reference>
<feature type="compositionally biased region" description="Basic and acidic residues" evidence="1">
    <location>
        <begin position="336"/>
        <end position="347"/>
    </location>
</feature>
<dbReference type="EMBL" id="OIVN01002807">
    <property type="protein sequence ID" value="SPD06603.1"/>
    <property type="molecule type" value="Genomic_DNA"/>
</dbReference>
<name>A0A2N9H4A5_FAGSY</name>
<feature type="compositionally biased region" description="Basic and acidic residues" evidence="1">
    <location>
        <begin position="1"/>
        <end position="11"/>
    </location>
</feature>
<organism evidence="2">
    <name type="scientific">Fagus sylvatica</name>
    <name type="common">Beechnut</name>
    <dbReference type="NCBI Taxonomy" id="28930"/>
    <lineage>
        <taxon>Eukaryota</taxon>
        <taxon>Viridiplantae</taxon>
        <taxon>Streptophyta</taxon>
        <taxon>Embryophyta</taxon>
        <taxon>Tracheophyta</taxon>
        <taxon>Spermatophyta</taxon>
        <taxon>Magnoliopsida</taxon>
        <taxon>eudicotyledons</taxon>
        <taxon>Gunneridae</taxon>
        <taxon>Pentapetalae</taxon>
        <taxon>rosids</taxon>
        <taxon>fabids</taxon>
        <taxon>Fagales</taxon>
        <taxon>Fagaceae</taxon>
        <taxon>Fagus</taxon>
    </lineage>
</organism>
<proteinExistence type="predicted"/>
<feature type="region of interest" description="Disordered" evidence="1">
    <location>
        <begin position="1"/>
        <end position="20"/>
    </location>
</feature>
<feature type="region of interest" description="Disordered" evidence="1">
    <location>
        <begin position="334"/>
        <end position="367"/>
    </location>
</feature>
<dbReference type="AlphaFoldDB" id="A0A2N9H4A5"/>
<accession>A0A2N9H4A5</accession>
<sequence length="412" mass="46390">MMMRKNQHDRPTIGLSDGRPERAKKGRFFVGVCRIAESEGRAVDFGDLVPSGCVLRCLSKELFDLVFPALDTWKTVKDLMASEGNSWSLVRSEDLPEGLFDRDESGCSLEETPSVSSVDIRFLITSSFKSLIQTRERASPNMVTWLFIRLTSEQVLRFPMQPFMRELLDRLNLSPGQLAPNAWRTIAVSLGFWTLNVRQRNLKLITGLPSSNREWKDDYIFVCGDNWEDLPWEEKDDNFVRVRCEWGVPSSSNVCVRFFVCYVVYRMPGGSSLHYAKFIHPDSLALYSFGPKPSQDVLSQDLINQQRMATAKLNKEKLKKMMGQKDEVSISLGNRRKTDLSSKKVAEESGAPLPKAQEPTLSEPTLASSVELVEVPSASSSSKVVEKAPILPKNTSLALRRAKSVVTKEDVD</sequence>
<gene>
    <name evidence="2" type="ORF">FSB_LOCUS34485</name>
</gene>
<protein>
    <submittedName>
        <fullName evidence="2">Uncharacterized protein</fullName>
    </submittedName>
</protein>